<dbReference type="CDD" id="cd01081">
    <property type="entry name" value="Aldose_epim"/>
    <property type="match status" value="1"/>
</dbReference>
<dbReference type="GO" id="GO:0030246">
    <property type="term" value="F:carbohydrate binding"/>
    <property type="evidence" value="ECO:0007669"/>
    <property type="project" value="InterPro"/>
</dbReference>
<evidence type="ECO:0000313" key="1">
    <source>
        <dbReference type="EMBL" id="MDA0160416.1"/>
    </source>
</evidence>
<dbReference type="EMBL" id="JAPDOD010000005">
    <property type="protein sequence ID" value="MDA0160416.1"/>
    <property type="molecule type" value="Genomic_DNA"/>
</dbReference>
<organism evidence="1 2">
    <name type="scientific">Solirubrobacter ginsenosidimutans</name>
    <dbReference type="NCBI Taxonomy" id="490573"/>
    <lineage>
        <taxon>Bacteria</taxon>
        <taxon>Bacillati</taxon>
        <taxon>Actinomycetota</taxon>
        <taxon>Thermoleophilia</taxon>
        <taxon>Solirubrobacterales</taxon>
        <taxon>Solirubrobacteraceae</taxon>
        <taxon>Solirubrobacter</taxon>
    </lineage>
</organism>
<accession>A0A9X3MPG6</accession>
<protein>
    <submittedName>
        <fullName evidence="1">Aldose 1-epimerase</fullName>
    </submittedName>
</protein>
<dbReference type="GO" id="GO:0005975">
    <property type="term" value="P:carbohydrate metabolic process"/>
    <property type="evidence" value="ECO:0007669"/>
    <property type="project" value="InterPro"/>
</dbReference>
<dbReference type="AlphaFoldDB" id="A0A9X3MPG6"/>
<dbReference type="GO" id="GO:0016853">
    <property type="term" value="F:isomerase activity"/>
    <property type="evidence" value="ECO:0007669"/>
    <property type="project" value="InterPro"/>
</dbReference>
<dbReference type="RefSeq" id="WP_270039239.1">
    <property type="nucleotide sequence ID" value="NZ_JAPDOD010000005.1"/>
</dbReference>
<name>A0A9X3MPG6_9ACTN</name>
<dbReference type="InterPro" id="IPR008183">
    <property type="entry name" value="Aldose_1/G6P_1-epimerase"/>
</dbReference>
<comment type="caution">
    <text evidence="1">The sequence shown here is derived from an EMBL/GenBank/DDBJ whole genome shotgun (WGS) entry which is preliminary data.</text>
</comment>
<dbReference type="Proteomes" id="UP001149140">
    <property type="component" value="Unassembled WGS sequence"/>
</dbReference>
<keyword evidence="2" id="KW-1185">Reference proteome</keyword>
<dbReference type="Pfam" id="PF01263">
    <property type="entry name" value="Aldose_epim"/>
    <property type="match status" value="1"/>
</dbReference>
<sequence length="321" mass="34453">MIGERTIEGFTALTLATPDGVLEAAFVPDAGMVGCSLRHRGQELLGRRGGLAAYVAERKTMGIPLLYPWANRLSAWRCAVAGREIVIDPVATPLRRDANGLPMHGLLSAAAGWRVERHEATADGAVLTSRFDFSADDVLMAAFPFAHELVLEATLSGPTLRVATTVHASREAPVPIAFGFHPYLRLDGVEREDWRVEIPVRERLRLGPDMLPTGEREPVRIAPGRLGARTYDDAYAAPPDGAAFVLEGGGRRIELAFEAGYPYAQVFAPADDAVIAFEPMTAPANALVTAGPELTLLAPGDSYRAAFSITVRERDASPGSE</sequence>
<dbReference type="SUPFAM" id="SSF74650">
    <property type="entry name" value="Galactose mutarotase-like"/>
    <property type="match status" value="1"/>
</dbReference>
<proteinExistence type="predicted"/>
<reference evidence="1" key="1">
    <citation type="submission" date="2022-10" db="EMBL/GenBank/DDBJ databases">
        <title>The WGS of Solirubrobacter ginsenosidimutans DSM 21036.</title>
        <authorList>
            <person name="Jiang Z."/>
        </authorList>
    </citation>
    <scope>NUCLEOTIDE SEQUENCE</scope>
    <source>
        <strain evidence="1">DSM 21036</strain>
    </source>
</reference>
<dbReference type="InterPro" id="IPR011013">
    <property type="entry name" value="Gal_mutarotase_sf_dom"/>
</dbReference>
<gene>
    <name evidence="1" type="ORF">OM076_09075</name>
</gene>
<dbReference type="InterPro" id="IPR014718">
    <property type="entry name" value="GH-type_carb-bd"/>
</dbReference>
<evidence type="ECO:0000313" key="2">
    <source>
        <dbReference type="Proteomes" id="UP001149140"/>
    </source>
</evidence>
<dbReference type="Gene3D" id="2.70.98.10">
    <property type="match status" value="1"/>
</dbReference>